<gene>
    <name evidence="2" type="ORF">TUBRATIS_000160</name>
</gene>
<dbReference type="EMBL" id="RCSS01000004">
    <property type="protein sequence ID" value="RVD93447.1"/>
    <property type="molecule type" value="Genomic_DNA"/>
</dbReference>
<dbReference type="Proteomes" id="UP000282876">
    <property type="component" value="Unassembled WGS sequence"/>
</dbReference>
<feature type="compositionally biased region" description="Basic and acidic residues" evidence="1">
    <location>
        <begin position="96"/>
        <end position="123"/>
    </location>
</feature>
<reference evidence="2 3" key="1">
    <citation type="submission" date="2018-10" db="EMBL/GenBank/DDBJ databases">
        <title>Draft genome sequence of the microsporidian Tubulinosema ratisbonensis.</title>
        <authorList>
            <person name="Polonais V."/>
            <person name="Peyretaillade E."/>
            <person name="Niehus S."/>
            <person name="Wawrzyniak I."/>
            <person name="Franchet A."/>
            <person name="Gaspin C."/>
            <person name="Reichstadt M."/>
            <person name="Belser C."/>
            <person name="Labadie K."/>
            <person name="Delbac F."/>
            <person name="Ferrandon D."/>
        </authorList>
    </citation>
    <scope>NUCLEOTIDE SEQUENCE [LARGE SCALE GENOMIC DNA]</scope>
    <source>
        <strain evidence="2 3">Franzen</strain>
    </source>
</reference>
<dbReference type="OrthoDB" id="10520331at2759"/>
<name>A0A437AQZ4_9MICR</name>
<keyword evidence="3" id="KW-1185">Reference proteome</keyword>
<dbReference type="AlphaFoldDB" id="A0A437AQZ4"/>
<feature type="region of interest" description="Disordered" evidence="1">
    <location>
        <begin position="70"/>
        <end position="128"/>
    </location>
</feature>
<accession>A0A437AQZ4</accession>
<feature type="region of interest" description="Disordered" evidence="1">
    <location>
        <begin position="145"/>
        <end position="170"/>
    </location>
</feature>
<evidence type="ECO:0000313" key="3">
    <source>
        <dbReference type="Proteomes" id="UP000282876"/>
    </source>
</evidence>
<comment type="caution">
    <text evidence="2">The sequence shown here is derived from an EMBL/GenBank/DDBJ whole genome shotgun (WGS) entry which is preliminary data.</text>
</comment>
<evidence type="ECO:0000313" key="2">
    <source>
        <dbReference type="EMBL" id="RVD93447.1"/>
    </source>
</evidence>
<dbReference type="VEuPathDB" id="MicrosporidiaDB:TUBRATIS_000160"/>
<organism evidence="2 3">
    <name type="scientific">Tubulinosema ratisbonensis</name>
    <dbReference type="NCBI Taxonomy" id="291195"/>
    <lineage>
        <taxon>Eukaryota</taxon>
        <taxon>Fungi</taxon>
        <taxon>Fungi incertae sedis</taxon>
        <taxon>Microsporidia</taxon>
        <taxon>Tubulinosematoidea</taxon>
        <taxon>Tubulinosematidae</taxon>
        <taxon>Tubulinosema</taxon>
    </lineage>
</organism>
<evidence type="ECO:0000256" key="1">
    <source>
        <dbReference type="SAM" id="MobiDB-lite"/>
    </source>
</evidence>
<feature type="compositionally biased region" description="Basic residues" evidence="1">
    <location>
        <begin position="145"/>
        <end position="154"/>
    </location>
</feature>
<proteinExistence type="predicted"/>
<protein>
    <submittedName>
        <fullName evidence="2">Uncharacterized protein</fullName>
    </submittedName>
</protein>
<sequence length="170" mass="19483">MDRAAAFLCLMTAITTILLYFFPLPKHVINLPENKAKAGGGGGDTPEEKIMNLDKKIHFFQEVLGGKKEKATGHAEFGPLEGVPESDQMPDDEEKKEDKEKDEKEKNKEKDKSKEKDKNKEENLLFSEKSLYNQLIPLQQKKVKHSKGIKKVNQKNKEEKEFLNGIKHKY</sequence>